<dbReference type="EMBL" id="CP027033">
    <property type="protein sequence ID" value="AXR82730.1"/>
    <property type="molecule type" value="Genomic_DNA"/>
</dbReference>
<evidence type="ECO:0000256" key="1">
    <source>
        <dbReference type="ARBA" id="ARBA00008791"/>
    </source>
</evidence>
<sequence>MYRVLVPVDTNEDRALAQAEYVTSIPHASDDVEAHLLFVFTDDSEELPQEFQQFKSASRIGSVRRAKERLEEAGVDVTVLEDSGDTEADIIDSAEEFDVDAIVLGGRKRSPVGKAVFGSVTQSVILSADRPVVVTGGHDE</sequence>
<dbReference type="CDD" id="cd00293">
    <property type="entry name" value="USP-like"/>
    <property type="match status" value="1"/>
</dbReference>
<evidence type="ECO:0000313" key="3">
    <source>
        <dbReference type="EMBL" id="AXR77307.1"/>
    </source>
</evidence>
<evidence type="ECO:0000313" key="6">
    <source>
        <dbReference type="Proteomes" id="UP000258707"/>
    </source>
</evidence>
<dbReference type="KEGG" id="nan:AArc1_0966"/>
<dbReference type="OrthoDB" id="281037at2157"/>
<evidence type="ECO:0000313" key="4">
    <source>
        <dbReference type="EMBL" id="AXR82730.1"/>
    </source>
</evidence>
<dbReference type="GeneID" id="37643231"/>
<reference evidence="3" key="3">
    <citation type="journal article" date="2019" name="Int. J. Syst. Evol. Microbiol.">
        <title>Natronolimnobius sulfurireducens sp. nov. and Halalkaliarchaeum desulfuricum gen. nov., sp. nov., the first sulfur-respiring alkaliphilic haloarchaea from hypersaline alkaline lakes.</title>
        <authorList>
            <person name="Sorokin D.Y."/>
            <person name="Yakimov M."/>
            <person name="Messina E."/>
            <person name="Merkel A.Y."/>
            <person name="Bale N.J."/>
            <person name="Sinninghe Damste J.S."/>
        </authorList>
    </citation>
    <scope>NUCLEOTIDE SEQUENCE</scope>
    <source>
        <strain evidence="4">AArc-Mg</strain>
        <strain evidence="3">AArc1</strain>
    </source>
</reference>
<name>A0A346PCR2_9EURY</name>
<dbReference type="EMBL" id="CP024047">
    <property type="protein sequence ID" value="AXR77307.1"/>
    <property type="molecule type" value="Genomic_DNA"/>
</dbReference>
<dbReference type="PRINTS" id="PR01438">
    <property type="entry name" value="UNVRSLSTRESS"/>
</dbReference>
<dbReference type="InterPro" id="IPR006016">
    <property type="entry name" value="UspA"/>
</dbReference>
<evidence type="ECO:0000259" key="2">
    <source>
        <dbReference type="Pfam" id="PF00582"/>
    </source>
</evidence>
<proteinExistence type="inferred from homology"/>
<gene>
    <name evidence="3" type="ORF">AArc1_0966</name>
    <name evidence="4" type="ORF">AArcMg_2740</name>
</gene>
<reference evidence="6" key="1">
    <citation type="submission" date="2017-10" db="EMBL/GenBank/DDBJ databases">
        <title>Phenotypic and genomic properties of facultatively anaerobic sulfur-reducing natronoarchaea from hypersaline soda lakes.</title>
        <authorList>
            <person name="Sorokin D.Y."/>
            <person name="Kublanov I.V."/>
            <person name="Roman P."/>
            <person name="Sinninghe Damste J.S."/>
            <person name="Golyshin P.N."/>
            <person name="Rojo D."/>
            <person name="Ciordia S."/>
            <person name="Mena Md.C."/>
            <person name="Ferrer M."/>
            <person name="Messina E."/>
            <person name="Smedile F."/>
            <person name="La Spada G."/>
            <person name="La Cono V."/>
            <person name="Yakimov M.M."/>
        </authorList>
    </citation>
    <scope>NUCLEOTIDE SEQUENCE [LARGE SCALE GENOMIC DNA]</scope>
    <source>
        <strain evidence="6">AArc1</strain>
    </source>
</reference>
<dbReference type="Proteomes" id="UP000258613">
    <property type="component" value="Chromosome"/>
</dbReference>
<dbReference type="SUPFAM" id="SSF52402">
    <property type="entry name" value="Adenine nucleotide alpha hydrolases-like"/>
    <property type="match status" value="1"/>
</dbReference>
<dbReference type="PANTHER" id="PTHR46268">
    <property type="entry name" value="STRESS RESPONSE PROTEIN NHAX"/>
    <property type="match status" value="1"/>
</dbReference>
<accession>A0A346PT85</accession>
<dbReference type="InterPro" id="IPR014729">
    <property type="entry name" value="Rossmann-like_a/b/a_fold"/>
</dbReference>
<dbReference type="Gene3D" id="3.40.50.620">
    <property type="entry name" value="HUPs"/>
    <property type="match status" value="1"/>
</dbReference>
<dbReference type="AlphaFoldDB" id="A0A346PCR2"/>
<keyword evidence="5" id="KW-1185">Reference proteome</keyword>
<evidence type="ECO:0000313" key="5">
    <source>
        <dbReference type="Proteomes" id="UP000258613"/>
    </source>
</evidence>
<dbReference type="PANTHER" id="PTHR46268:SF6">
    <property type="entry name" value="UNIVERSAL STRESS PROTEIN UP12"/>
    <property type="match status" value="1"/>
</dbReference>
<reference evidence="5" key="2">
    <citation type="submission" date="2018-02" db="EMBL/GenBank/DDBJ databases">
        <title>Phenotypic and genomic properties of facultatively anaerobic sulfur-reducing natronoarchaea from hypersaline soda lakes.</title>
        <authorList>
            <person name="Sorokin D.Y."/>
            <person name="Kublanov I.V."/>
            <person name="Roman P."/>
            <person name="Sinninghe Damste J.S."/>
            <person name="Golyshin P.N."/>
            <person name="Rojo D."/>
            <person name="Ciordia S."/>
            <person name="Mena M.D.C."/>
            <person name="Ferrer M."/>
            <person name="Messina E."/>
            <person name="Smedile F."/>
            <person name="La Spada G."/>
            <person name="La Cono V."/>
            <person name="Yakimov M.M."/>
        </authorList>
    </citation>
    <scope>NUCLEOTIDE SEQUENCE [LARGE SCALE GENOMIC DNA]</scope>
    <source>
        <strain evidence="5">AArc-Mg</strain>
    </source>
</reference>
<comment type="similarity">
    <text evidence="1">Belongs to the universal stress protein A family.</text>
</comment>
<dbReference type="KEGG" id="nag:AArcMg_2740"/>
<accession>A0A346PCR2</accession>
<organism evidence="3 6">
    <name type="scientific">Natrarchaeobaculum sulfurireducens</name>
    <dbReference type="NCBI Taxonomy" id="2044521"/>
    <lineage>
        <taxon>Archaea</taxon>
        <taxon>Methanobacteriati</taxon>
        <taxon>Methanobacteriota</taxon>
        <taxon>Stenosarchaea group</taxon>
        <taxon>Halobacteria</taxon>
        <taxon>Halobacteriales</taxon>
        <taxon>Natrialbaceae</taxon>
        <taxon>Natrarchaeobaculum</taxon>
    </lineage>
</organism>
<dbReference type="Proteomes" id="UP000258707">
    <property type="component" value="Chromosome"/>
</dbReference>
<feature type="domain" description="UspA" evidence="2">
    <location>
        <begin position="3"/>
        <end position="135"/>
    </location>
</feature>
<dbReference type="Pfam" id="PF00582">
    <property type="entry name" value="Usp"/>
    <property type="match status" value="1"/>
</dbReference>
<dbReference type="RefSeq" id="WP_117363493.1">
    <property type="nucleotide sequence ID" value="NZ_CP024047.1"/>
</dbReference>
<protein>
    <submittedName>
        <fullName evidence="3">Nucleotide-binding protein, UspA family</fullName>
    </submittedName>
    <submittedName>
        <fullName evidence="4">Universal stress protein</fullName>
    </submittedName>
</protein>
<dbReference type="InterPro" id="IPR006015">
    <property type="entry name" value="Universal_stress_UspA"/>
</dbReference>